<dbReference type="Gene3D" id="1.20.5.190">
    <property type="match status" value="1"/>
</dbReference>
<keyword evidence="7" id="KW-0805">Transcription regulation</keyword>
<feature type="domain" description="CG-1" evidence="15">
    <location>
        <begin position="29"/>
        <end position="155"/>
    </location>
</feature>
<dbReference type="InterPro" id="IPR027417">
    <property type="entry name" value="P-loop_NTPase"/>
</dbReference>
<dbReference type="Pfam" id="PF01833">
    <property type="entry name" value="TIG"/>
    <property type="match status" value="1"/>
</dbReference>
<dbReference type="OMA" id="GRKQMEA"/>
<dbReference type="InterPro" id="IPR000048">
    <property type="entry name" value="IQ_motif_EF-hand-BS"/>
</dbReference>
<dbReference type="Pfam" id="PF03859">
    <property type="entry name" value="CG-1"/>
    <property type="match status" value="1"/>
</dbReference>
<feature type="compositionally biased region" description="Polar residues" evidence="14">
    <location>
        <begin position="197"/>
        <end position="210"/>
    </location>
</feature>
<dbReference type="EMBL" id="JAHRHJ020000007">
    <property type="protein sequence ID" value="KAH9309385.1"/>
    <property type="molecule type" value="Genomic_DNA"/>
</dbReference>
<evidence type="ECO:0000256" key="6">
    <source>
        <dbReference type="ARBA" id="ARBA00022860"/>
    </source>
</evidence>
<evidence type="ECO:0000256" key="2">
    <source>
        <dbReference type="ARBA" id="ARBA00008267"/>
    </source>
</evidence>
<evidence type="ECO:0000259" key="15">
    <source>
        <dbReference type="PROSITE" id="PS51437"/>
    </source>
</evidence>
<keyword evidence="10" id="KW-0238">DNA-binding</keyword>
<dbReference type="SUPFAM" id="SSF48403">
    <property type="entry name" value="Ankyrin repeat"/>
    <property type="match status" value="1"/>
</dbReference>
<evidence type="ECO:0000256" key="3">
    <source>
        <dbReference type="ARBA" id="ARBA00022553"/>
    </source>
</evidence>
<dbReference type="GO" id="GO:0003712">
    <property type="term" value="F:transcription coregulator activity"/>
    <property type="evidence" value="ECO:0007669"/>
    <property type="project" value="TreeGrafter"/>
</dbReference>
<dbReference type="InterPro" id="IPR013783">
    <property type="entry name" value="Ig-like_fold"/>
</dbReference>
<dbReference type="SMART" id="SM00248">
    <property type="entry name" value="ANK"/>
    <property type="match status" value="2"/>
</dbReference>
<evidence type="ECO:0000313" key="17">
    <source>
        <dbReference type="Proteomes" id="UP000824469"/>
    </source>
</evidence>
<keyword evidence="17" id="KW-1185">Reference proteome</keyword>
<dbReference type="AlphaFoldDB" id="A0AA38FSQ1"/>
<feature type="region of interest" description="Disordered" evidence="14">
    <location>
        <begin position="493"/>
        <end position="515"/>
    </location>
</feature>
<keyword evidence="6" id="KW-0112">Calmodulin-binding</keyword>
<dbReference type="GO" id="GO:0009409">
    <property type="term" value="P:response to cold"/>
    <property type="evidence" value="ECO:0007669"/>
    <property type="project" value="UniProtKB-ARBA"/>
</dbReference>
<dbReference type="SUPFAM" id="SSF52540">
    <property type="entry name" value="P-loop containing nucleoside triphosphate hydrolases"/>
    <property type="match status" value="1"/>
</dbReference>
<evidence type="ECO:0000256" key="11">
    <source>
        <dbReference type="ARBA" id="ARBA00023159"/>
    </source>
</evidence>
<evidence type="ECO:0000256" key="13">
    <source>
        <dbReference type="ARBA" id="ARBA00023242"/>
    </source>
</evidence>
<evidence type="ECO:0000313" key="16">
    <source>
        <dbReference type="EMBL" id="KAH9309385.1"/>
    </source>
</evidence>
<evidence type="ECO:0000256" key="8">
    <source>
        <dbReference type="ARBA" id="ARBA00023043"/>
    </source>
</evidence>
<evidence type="ECO:0000256" key="4">
    <source>
        <dbReference type="ARBA" id="ARBA00022737"/>
    </source>
</evidence>
<dbReference type="InterPro" id="IPR005559">
    <property type="entry name" value="CG-1_dom"/>
</dbReference>
<evidence type="ECO:0000256" key="5">
    <source>
        <dbReference type="ARBA" id="ARBA00022837"/>
    </source>
</evidence>
<dbReference type="FunFam" id="2.60.40.10:FF:000314">
    <property type="entry name" value="Calmodulin-binding transcription activator 2"/>
    <property type="match status" value="1"/>
</dbReference>
<dbReference type="Gene3D" id="1.25.40.20">
    <property type="entry name" value="Ankyrin repeat-containing domain"/>
    <property type="match status" value="1"/>
</dbReference>
<dbReference type="Gene3D" id="2.60.40.10">
    <property type="entry name" value="Immunoglobulins"/>
    <property type="match status" value="1"/>
</dbReference>
<keyword evidence="13" id="KW-0539">Nucleus</keyword>
<dbReference type="SMART" id="SM00015">
    <property type="entry name" value="IQ"/>
    <property type="match status" value="3"/>
</dbReference>
<accession>A0AA38FSQ1</accession>
<dbReference type="GO" id="GO:0005516">
    <property type="term" value="F:calmodulin binding"/>
    <property type="evidence" value="ECO:0007669"/>
    <property type="project" value="UniProtKB-KW"/>
</dbReference>
<dbReference type="InterPro" id="IPR002110">
    <property type="entry name" value="Ankyrin_rpt"/>
</dbReference>
<feature type="non-terminal residue" evidence="16">
    <location>
        <position position="1"/>
    </location>
</feature>
<dbReference type="PROSITE" id="PS51437">
    <property type="entry name" value="CG_1"/>
    <property type="match status" value="1"/>
</dbReference>
<dbReference type="InterPro" id="IPR014756">
    <property type="entry name" value="Ig_E-set"/>
</dbReference>
<gene>
    <name evidence="16" type="ORF">KI387_037296</name>
</gene>
<sequence length="1212" mass="135794">AEKTHGPGDYSGLVMADNRRYVLTPQLDIGQILLEAQHRWLRPTEVCEILRNFKKFRLAPDPPHKPTGGSLFLFDRKALRYFRKDGLNWRKKKDGKTVREAHERLKAGSVDVLHCYYAHGEDNENFQRRCYWMLDEHYEHIVLVHYREVKEGSKAGAPRSINTERGAQTVNSAGHTTSYSNQAHTSSLLAQTTYGSSASTSEWNGQTPSSDFEEGESGDDVGATLSVDGEASSADQESILRQLNESEEFAVDSRGYLPQAYLKPIANLPSDKMNYSPLSASEVGHEQYSFLGLRQPLQGHFSKQIDDSQLGIPFQNASLGPYRNRENSSLAIGQGDYSGRQIFSPISTSGSNDLSMETKNLVIGGSRITNGHENNPSTWTDGFELGKASYPEETKAPCLQSMTREDILRRQTNIAMETFVSSELGVGQETYTDAHLQALARADLQINAEQIGSHRFMQNTPPSIVDKQQMAGLGYGSLNVQQQKNGILRDVDLFQDPSHQPNNQQRKYQTQNDGNNHLFQNEYLAKQEAEDDKKSLENSLYPQIRTQFSQESSFEVEGQEGLKKMDSFGRWMSREIGGDGEDSLVASDSGMYWSTLDSQNGVEEVSSFSRQIQLDADLMSPSLSQDQLFSISDFSPDWAYSEVDTKVLITGTFMGGVKDIYKYKLSCMFGEIEVSADVLVPGVLRCQAPPHSAGRVPFYVTCSNRLACSEVREFEYRAVPSQEMINSSNMDNEAQDELTLQIQFAKLLCLNFDKAQIPSSVSEDGSYSMQNKLRSLMKDSEEEWLEMERSIKASTPDFAKTRTWLMQKLLKEKLYAWLLWKTNEEGKGPNVLDDQGKGAIHLAAALDYDWAMAPIVSSGVNINFRDLHGWTALHWAAFYGREQTVSALVNLEAAPGALTDPTPEFVAGRTPADLASCRGHKGIAGYLAESSLTNHLSNLSINENIMGSVSATLAGEKAVETVAERNVLQLDEGDREDQLSLKDSLAAVRNAAQAAARIQGAFRVHSFRRRQTVKYGDDKCGMSEEKALSFISVQRASRLGNHDEPLHTAAIRIQRKYRGWKGRKEFLIIRQRIVKIQAHVRGHQVRKNYKKVVWSVGIVEKAILRWRRKRVGLRGFRAEGAIECSDKQNSESDDYDFLRAGRKQMEAGVEKALARVQSMVQYPEARDQYRRLLANSQETKVDTGGTSNWGSQNTSKCKINEEDQDVLMSMPD</sequence>
<comment type="subcellular location">
    <subcellularLocation>
        <location evidence="1">Nucleus</location>
    </subcellularLocation>
</comment>
<dbReference type="SMART" id="SM01076">
    <property type="entry name" value="CG-1"/>
    <property type="match status" value="1"/>
</dbReference>
<evidence type="ECO:0000256" key="14">
    <source>
        <dbReference type="SAM" id="MobiDB-lite"/>
    </source>
</evidence>
<dbReference type="PROSITE" id="PS50096">
    <property type="entry name" value="IQ"/>
    <property type="match status" value="4"/>
</dbReference>
<name>A0AA38FSQ1_TAXCH</name>
<organism evidence="16 17">
    <name type="scientific">Taxus chinensis</name>
    <name type="common">Chinese yew</name>
    <name type="synonym">Taxus wallichiana var. chinensis</name>
    <dbReference type="NCBI Taxonomy" id="29808"/>
    <lineage>
        <taxon>Eukaryota</taxon>
        <taxon>Viridiplantae</taxon>
        <taxon>Streptophyta</taxon>
        <taxon>Embryophyta</taxon>
        <taxon>Tracheophyta</taxon>
        <taxon>Spermatophyta</taxon>
        <taxon>Pinopsida</taxon>
        <taxon>Pinidae</taxon>
        <taxon>Conifers II</taxon>
        <taxon>Cupressales</taxon>
        <taxon>Taxaceae</taxon>
        <taxon>Taxus</taxon>
    </lineage>
</organism>
<dbReference type="Proteomes" id="UP000824469">
    <property type="component" value="Unassembled WGS sequence"/>
</dbReference>
<keyword evidence="8" id="KW-0040">ANK repeat</keyword>
<dbReference type="GO" id="GO:0005634">
    <property type="term" value="C:nucleus"/>
    <property type="evidence" value="ECO:0007669"/>
    <property type="project" value="UniProtKB-SubCell"/>
</dbReference>
<feature type="compositionally biased region" description="Polar residues" evidence="14">
    <location>
        <begin position="497"/>
        <end position="515"/>
    </location>
</feature>
<dbReference type="InterPro" id="IPR002909">
    <property type="entry name" value="IPT_dom"/>
</dbReference>
<dbReference type="SUPFAM" id="SSF81296">
    <property type="entry name" value="E set domains"/>
    <property type="match status" value="1"/>
</dbReference>
<feature type="region of interest" description="Disordered" evidence="14">
    <location>
        <begin position="1176"/>
        <end position="1212"/>
    </location>
</feature>
<protein>
    <recommendedName>
        <fullName evidence="15">CG-1 domain-containing protein</fullName>
    </recommendedName>
</protein>
<evidence type="ECO:0000256" key="12">
    <source>
        <dbReference type="ARBA" id="ARBA00023163"/>
    </source>
</evidence>
<dbReference type="GO" id="GO:0006357">
    <property type="term" value="P:regulation of transcription by RNA polymerase II"/>
    <property type="evidence" value="ECO:0007669"/>
    <property type="project" value="TreeGrafter"/>
</dbReference>
<keyword evidence="9" id="KW-0175">Coiled coil</keyword>
<comment type="caution">
    <text evidence="16">The sequence shown here is derived from an EMBL/GenBank/DDBJ whole genome shotgun (WGS) entry which is preliminary data.</text>
</comment>
<evidence type="ECO:0000256" key="9">
    <source>
        <dbReference type="ARBA" id="ARBA00023054"/>
    </source>
</evidence>
<evidence type="ECO:0000256" key="7">
    <source>
        <dbReference type="ARBA" id="ARBA00023015"/>
    </source>
</evidence>
<dbReference type="GO" id="GO:0003690">
    <property type="term" value="F:double-stranded DNA binding"/>
    <property type="evidence" value="ECO:0007669"/>
    <property type="project" value="TreeGrafter"/>
</dbReference>
<dbReference type="InterPro" id="IPR036770">
    <property type="entry name" value="Ankyrin_rpt-contain_sf"/>
</dbReference>
<dbReference type="PANTHER" id="PTHR23335:SF29">
    <property type="entry name" value="CALMODULIN-BINDING TRANSCRIPTION ACTIVATOR 1"/>
    <property type="match status" value="1"/>
</dbReference>
<keyword evidence="5" id="KW-0106">Calcium</keyword>
<feature type="region of interest" description="Disordered" evidence="14">
    <location>
        <begin position="197"/>
        <end position="236"/>
    </location>
</feature>
<dbReference type="Pfam" id="PF12796">
    <property type="entry name" value="Ank_2"/>
    <property type="match status" value="1"/>
</dbReference>
<keyword evidence="12" id="KW-0804">Transcription</keyword>
<dbReference type="PANTHER" id="PTHR23335">
    <property type="entry name" value="CALMODULIN-BINDING TRANSCRIPTION ACTIVATOR CAMTA"/>
    <property type="match status" value="1"/>
</dbReference>
<dbReference type="CDD" id="cd23767">
    <property type="entry name" value="IQCD"/>
    <property type="match status" value="1"/>
</dbReference>
<dbReference type="FunFam" id="1.20.5.190:FF:000003">
    <property type="entry name" value="Calmodulin-binding transcription activator 2"/>
    <property type="match status" value="1"/>
</dbReference>
<evidence type="ECO:0000256" key="1">
    <source>
        <dbReference type="ARBA" id="ARBA00004123"/>
    </source>
</evidence>
<proteinExistence type="inferred from homology"/>
<dbReference type="Pfam" id="PF00612">
    <property type="entry name" value="IQ"/>
    <property type="match status" value="2"/>
</dbReference>
<keyword evidence="11" id="KW-0010">Activator</keyword>
<comment type="similarity">
    <text evidence="2">Belongs to the CAMTA family.</text>
</comment>
<reference evidence="16 17" key="1">
    <citation type="journal article" date="2021" name="Nat. Plants">
        <title>The Taxus genome provides insights into paclitaxel biosynthesis.</title>
        <authorList>
            <person name="Xiong X."/>
            <person name="Gou J."/>
            <person name="Liao Q."/>
            <person name="Li Y."/>
            <person name="Zhou Q."/>
            <person name="Bi G."/>
            <person name="Li C."/>
            <person name="Du R."/>
            <person name="Wang X."/>
            <person name="Sun T."/>
            <person name="Guo L."/>
            <person name="Liang H."/>
            <person name="Lu P."/>
            <person name="Wu Y."/>
            <person name="Zhang Z."/>
            <person name="Ro D.K."/>
            <person name="Shang Y."/>
            <person name="Huang S."/>
            <person name="Yan J."/>
        </authorList>
    </citation>
    <scope>NUCLEOTIDE SEQUENCE [LARGE SCALE GENOMIC DNA]</scope>
    <source>
        <strain evidence="16">Ta-2019</strain>
    </source>
</reference>
<evidence type="ECO:0000256" key="10">
    <source>
        <dbReference type="ARBA" id="ARBA00023125"/>
    </source>
</evidence>
<feature type="compositionally biased region" description="Polar residues" evidence="14">
    <location>
        <begin position="1176"/>
        <end position="1197"/>
    </location>
</feature>
<keyword evidence="3" id="KW-0597">Phosphoprotein</keyword>
<keyword evidence="4" id="KW-0677">Repeat</keyword>